<accession>A0A0A9HHL0</accession>
<dbReference type="EMBL" id="GBRH01161659">
    <property type="protein sequence ID" value="JAE36237.1"/>
    <property type="molecule type" value="Transcribed_RNA"/>
</dbReference>
<reference evidence="1" key="1">
    <citation type="submission" date="2014-09" db="EMBL/GenBank/DDBJ databases">
        <authorList>
            <person name="Magalhaes I.L.F."/>
            <person name="Oliveira U."/>
            <person name="Santos F.R."/>
            <person name="Vidigal T.H.D.A."/>
            <person name="Brescovit A.D."/>
            <person name="Santos A.J."/>
        </authorList>
    </citation>
    <scope>NUCLEOTIDE SEQUENCE</scope>
    <source>
        <tissue evidence="1">Shoot tissue taken approximately 20 cm above the soil surface</tissue>
    </source>
</reference>
<sequence>MQDARGPSQNAKVGSCLDRDSSHLNVLQGTIIN</sequence>
<evidence type="ECO:0000313" key="1">
    <source>
        <dbReference type="EMBL" id="JAE36237.1"/>
    </source>
</evidence>
<organism evidence="1">
    <name type="scientific">Arundo donax</name>
    <name type="common">Giant reed</name>
    <name type="synonym">Donax arundinaceus</name>
    <dbReference type="NCBI Taxonomy" id="35708"/>
    <lineage>
        <taxon>Eukaryota</taxon>
        <taxon>Viridiplantae</taxon>
        <taxon>Streptophyta</taxon>
        <taxon>Embryophyta</taxon>
        <taxon>Tracheophyta</taxon>
        <taxon>Spermatophyta</taxon>
        <taxon>Magnoliopsida</taxon>
        <taxon>Liliopsida</taxon>
        <taxon>Poales</taxon>
        <taxon>Poaceae</taxon>
        <taxon>PACMAD clade</taxon>
        <taxon>Arundinoideae</taxon>
        <taxon>Arundineae</taxon>
        <taxon>Arundo</taxon>
    </lineage>
</organism>
<dbReference type="AlphaFoldDB" id="A0A0A9HHL0"/>
<protein>
    <submittedName>
        <fullName evidence="1">Uncharacterized protein</fullName>
    </submittedName>
</protein>
<name>A0A0A9HHL0_ARUDO</name>
<reference evidence="1" key="2">
    <citation type="journal article" date="2015" name="Data Brief">
        <title>Shoot transcriptome of the giant reed, Arundo donax.</title>
        <authorList>
            <person name="Barrero R.A."/>
            <person name="Guerrero F.D."/>
            <person name="Moolhuijzen P."/>
            <person name="Goolsby J.A."/>
            <person name="Tidwell J."/>
            <person name="Bellgard S.E."/>
            <person name="Bellgard M.I."/>
        </authorList>
    </citation>
    <scope>NUCLEOTIDE SEQUENCE</scope>
    <source>
        <tissue evidence="1">Shoot tissue taken approximately 20 cm above the soil surface</tissue>
    </source>
</reference>
<proteinExistence type="predicted"/>